<keyword evidence="3" id="KW-1185">Reference proteome</keyword>
<dbReference type="Pfam" id="PF13566">
    <property type="entry name" value="DUF4130"/>
    <property type="match status" value="1"/>
</dbReference>
<gene>
    <name evidence="2" type="ORF">GCM10011613_23420</name>
</gene>
<feature type="domain" description="DUF4130" evidence="1">
    <location>
        <begin position="94"/>
        <end position="260"/>
    </location>
</feature>
<name>A0ABQ3B824_9GAMM</name>
<proteinExistence type="predicted"/>
<evidence type="ECO:0000313" key="2">
    <source>
        <dbReference type="EMBL" id="GGY78141.1"/>
    </source>
</evidence>
<accession>A0ABQ3B824</accession>
<evidence type="ECO:0000313" key="3">
    <source>
        <dbReference type="Proteomes" id="UP000619761"/>
    </source>
</evidence>
<dbReference type="InterPro" id="IPR023875">
    <property type="entry name" value="DNA_repair_put"/>
</dbReference>
<dbReference type="Proteomes" id="UP000619761">
    <property type="component" value="Unassembled WGS sequence"/>
</dbReference>
<comment type="caution">
    <text evidence="2">The sequence shown here is derived from an EMBL/GenBank/DDBJ whole genome shotgun (WGS) entry which is preliminary data.</text>
</comment>
<evidence type="ECO:0000259" key="1">
    <source>
        <dbReference type="Pfam" id="PF13566"/>
    </source>
</evidence>
<organism evidence="2 3">
    <name type="scientific">Cellvibrio zantedeschiae</name>
    <dbReference type="NCBI Taxonomy" id="1237077"/>
    <lineage>
        <taxon>Bacteria</taxon>
        <taxon>Pseudomonadati</taxon>
        <taxon>Pseudomonadota</taxon>
        <taxon>Gammaproteobacteria</taxon>
        <taxon>Cellvibrionales</taxon>
        <taxon>Cellvibrionaceae</taxon>
        <taxon>Cellvibrio</taxon>
    </lineage>
</organism>
<dbReference type="NCBIfam" id="TIGR03915">
    <property type="entry name" value="SAM_7_link_chp"/>
    <property type="match status" value="1"/>
</dbReference>
<dbReference type="EMBL" id="BMYZ01000002">
    <property type="protein sequence ID" value="GGY78141.1"/>
    <property type="molecule type" value="Genomic_DNA"/>
</dbReference>
<protein>
    <submittedName>
        <fullName evidence="2">DNA metabolism protein</fullName>
    </submittedName>
</protein>
<dbReference type="InterPro" id="IPR025404">
    <property type="entry name" value="DUF4130"/>
</dbReference>
<reference evidence="3" key="1">
    <citation type="journal article" date="2019" name="Int. J. Syst. Evol. Microbiol.">
        <title>The Global Catalogue of Microorganisms (GCM) 10K type strain sequencing project: providing services to taxonomists for standard genome sequencing and annotation.</title>
        <authorList>
            <consortium name="The Broad Institute Genomics Platform"/>
            <consortium name="The Broad Institute Genome Sequencing Center for Infectious Disease"/>
            <person name="Wu L."/>
            <person name="Ma J."/>
        </authorList>
    </citation>
    <scope>NUCLEOTIDE SEQUENCE [LARGE SCALE GENOMIC DNA]</scope>
    <source>
        <strain evidence="3">KCTC 32239</strain>
    </source>
</reference>
<sequence>MADNIQENTAVKIYAYDGSFEGLLSCIFAIFQTKVPPTAIAIEGLTQFSLLDETVLIATDLDQAERVLKAVDLYSSERGAQLLYRLFLSELTHMEMLIYNMVKIIMAAKDVTILSNFANATVLEVAQIDRMISREVHRMHAFVRFQKLENGLFYAEIEPDFNVLPLIGEHFERRYADQRWLIVDQKRSYGLVYDLQECQFVDAHNINIRDQQSTHKMDDKELAFQKLWGVYFHSVNIKERSNLRLHLRHMPKRYWKHLIEKHPKIEKRMNVAT</sequence>